<evidence type="ECO:0000313" key="13">
    <source>
        <dbReference type="EMBL" id="OOC58735.1"/>
    </source>
</evidence>
<dbReference type="PRINTS" id="PR00344">
    <property type="entry name" value="BCTRLSENSOR"/>
</dbReference>
<gene>
    <name evidence="13" type="ORF">BBD40_23955</name>
</gene>
<evidence type="ECO:0000256" key="9">
    <source>
        <dbReference type="ARBA" id="ARBA00023012"/>
    </source>
</evidence>
<feature type="domain" description="Histidine kinase" evidence="12">
    <location>
        <begin position="823"/>
        <end position="1033"/>
    </location>
</feature>
<dbReference type="SMART" id="SM00387">
    <property type="entry name" value="HATPase_c"/>
    <property type="match status" value="1"/>
</dbReference>
<proteinExistence type="predicted"/>
<keyword evidence="8" id="KW-0067">ATP-binding</keyword>
<evidence type="ECO:0000256" key="8">
    <source>
        <dbReference type="ARBA" id="ARBA00022840"/>
    </source>
</evidence>
<evidence type="ECO:0000256" key="6">
    <source>
        <dbReference type="ARBA" id="ARBA00022741"/>
    </source>
</evidence>
<keyword evidence="10" id="KW-0175">Coiled coil</keyword>
<evidence type="ECO:0000259" key="12">
    <source>
        <dbReference type="PROSITE" id="PS50109"/>
    </source>
</evidence>
<dbReference type="Pfam" id="PF13589">
    <property type="entry name" value="HATPase_c_3"/>
    <property type="match status" value="1"/>
</dbReference>
<comment type="caution">
    <text evidence="13">The sequence shown here is derived from an EMBL/GenBank/DDBJ whole genome shotgun (WGS) entry which is preliminary data.</text>
</comment>
<sequence length="1039" mass="121283">MARFRTKARAVDLLGKQQIRDEITAISELMRNSYDADASEGIIDVDTRRKRIVVWDDGDGMGIKDISENWLTIGTYSKNVNKIIPTTKGRVKIGEKGIGRLAISLLGDQLLIVSRKRGSNEWSLLYLHWELFRNEKLYLEDIELPSRSFKSLEETTLFLKESLSQLKEELLRNLDLKDNWEADKLQVITEQIRNFYITEDVYTRLRINESRNGGTLFYIHNMEYEWNWTLYTTSFEEIEDDSQKERRRRMQNVLVSFTNLIDLFDKELNGEENHVEEESGKEFQPRIHIDGVQLENEGWFNDDDIQLFDYALKGTINNGRFFGQAVIKNANTIETHEIINQDLNKGIHYNNQVKIGPVKVKWFFVEGSKKQSSLTPEQHEMMTKKLEDSGGLFVFRDGLRILPYGEPGNDFLKIEERRSRGAGYYLFSHRRMYGYMEISKMENPQLIDKSSREGFIQNKAYDYFCATAINLLKWWAIDFLESVDKNGLRGVRNKRLQQEREKEQKARKQRQEEENNEKKYFNDLHNYLKEMPQLIAKTREEIQQSMTYVLQDVQDGIKRHNNNIAVIDRINQANLELNTFSNNILGLKVTGNMRYSHPADLLDNIDEINQIIEKNHAELIELANKYISNLNELSREITSDMSERGNSIVLKENIREALAWSNGTIESRFKRLQEEQLGLLKSDFHGVFNKIMEIVEEEVERKVNEYAKPLLKEVREKAINLENIVMNLDTNNEDLAITFIGKAEQELANFKELMDRANNELLGFPDYLAGLDVQIQARILLNQIRDKLLTELKFVSDDNLIGLLKKEVTMYRELSAVGLAAELTSHEFNALYSGIQQNLALLQRSLGQTRLLPVIEKTRSAFRSLERLHQKMNPFYRQVRSRKSDIMLTHFINSVVDYFKTDIEKYGVKIHVQVDESIYIRENEAILFTPLVNLLSNAIYWVLSGERREIYFYCSMEDRILYIHDTGPGITKKDKARIFDPFFSRKNEGRGLGLYLSRDILESRGHKIDLVEPGHEIYPYGGACFYIEFSRESFGGDMK</sequence>
<evidence type="ECO:0000256" key="4">
    <source>
        <dbReference type="ARBA" id="ARBA00022553"/>
    </source>
</evidence>
<keyword evidence="7" id="KW-0418">Kinase</keyword>
<evidence type="ECO:0000313" key="14">
    <source>
        <dbReference type="Proteomes" id="UP000189059"/>
    </source>
</evidence>
<dbReference type="RefSeq" id="WP_077569640.1">
    <property type="nucleotide sequence ID" value="NZ_MRVI01000002.1"/>
</dbReference>
<protein>
    <recommendedName>
        <fullName evidence="3">histidine kinase</fullName>
        <ecNumber evidence="3">2.7.13.3</ecNumber>
    </recommendedName>
</protein>
<dbReference type="EMBL" id="MRVI01000002">
    <property type="protein sequence ID" value="OOC58735.1"/>
    <property type="molecule type" value="Genomic_DNA"/>
</dbReference>
<dbReference type="InterPro" id="IPR036890">
    <property type="entry name" value="HATPase_C_sf"/>
</dbReference>
<evidence type="ECO:0000256" key="11">
    <source>
        <dbReference type="SAM" id="MobiDB-lite"/>
    </source>
</evidence>
<keyword evidence="9" id="KW-0902">Two-component regulatory system</keyword>
<evidence type="ECO:0000256" key="10">
    <source>
        <dbReference type="SAM" id="Coils"/>
    </source>
</evidence>
<dbReference type="PANTHER" id="PTHR45453:SF1">
    <property type="entry name" value="PHOSPHATE REGULON SENSOR PROTEIN PHOR"/>
    <property type="match status" value="1"/>
</dbReference>
<dbReference type="Pfam" id="PF02518">
    <property type="entry name" value="HATPase_c"/>
    <property type="match status" value="1"/>
</dbReference>
<organism evidence="13 14">
    <name type="scientific">Paenibacillus ihbetae</name>
    <dbReference type="NCBI Taxonomy" id="1870820"/>
    <lineage>
        <taxon>Bacteria</taxon>
        <taxon>Bacillati</taxon>
        <taxon>Bacillota</taxon>
        <taxon>Bacilli</taxon>
        <taxon>Bacillales</taxon>
        <taxon>Paenibacillaceae</taxon>
        <taxon>Paenibacillus</taxon>
    </lineage>
</organism>
<dbReference type="InterPro" id="IPR043836">
    <property type="entry name" value="DHp"/>
</dbReference>
<evidence type="ECO:0000256" key="7">
    <source>
        <dbReference type="ARBA" id="ARBA00022777"/>
    </source>
</evidence>
<name>A0ABX3JPG8_9BACL</name>
<accession>A0ABX3JPG8</accession>
<feature type="region of interest" description="Disordered" evidence="11">
    <location>
        <begin position="494"/>
        <end position="516"/>
    </location>
</feature>
<dbReference type="InterPro" id="IPR050351">
    <property type="entry name" value="BphY/WalK/GraS-like"/>
</dbReference>
<dbReference type="InterPro" id="IPR004358">
    <property type="entry name" value="Sig_transdc_His_kin-like_C"/>
</dbReference>
<keyword evidence="4" id="KW-0597">Phosphoprotein</keyword>
<feature type="compositionally biased region" description="Basic and acidic residues" evidence="11">
    <location>
        <begin position="496"/>
        <end position="516"/>
    </location>
</feature>
<dbReference type="EC" id="2.7.13.3" evidence="3"/>
<comment type="catalytic activity">
    <reaction evidence="1">
        <text>ATP + protein L-histidine = ADP + protein N-phospho-L-histidine.</text>
        <dbReference type="EC" id="2.7.13.3"/>
    </reaction>
</comment>
<feature type="coiled-coil region" evidence="10">
    <location>
        <begin position="711"/>
        <end position="760"/>
    </location>
</feature>
<keyword evidence="6" id="KW-0547">Nucleotide-binding</keyword>
<dbReference type="Gene3D" id="3.30.565.10">
    <property type="entry name" value="Histidine kinase-like ATPase, C-terminal domain"/>
    <property type="match status" value="2"/>
</dbReference>
<comment type="subcellular location">
    <subcellularLocation>
        <location evidence="2">Membrane</location>
    </subcellularLocation>
</comment>
<keyword evidence="5" id="KW-0808">Transferase</keyword>
<evidence type="ECO:0000256" key="1">
    <source>
        <dbReference type="ARBA" id="ARBA00000085"/>
    </source>
</evidence>
<evidence type="ECO:0000256" key="2">
    <source>
        <dbReference type="ARBA" id="ARBA00004370"/>
    </source>
</evidence>
<dbReference type="Proteomes" id="UP000189059">
    <property type="component" value="Unassembled WGS sequence"/>
</dbReference>
<dbReference type="InterPro" id="IPR003594">
    <property type="entry name" value="HATPase_dom"/>
</dbReference>
<dbReference type="SUPFAM" id="SSF55874">
    <property type="entry name" value="ATPase domain of HSP90 chaperone/DNA topoisomerase II/histidine kinase"/>
    <property type="match status" value="2"/>
</dbReference>
<dbReference type="InterPro" id="IPR005467">
    <property type="entry name" value="His_kinase_dom"/>
</dbReference>
<evidence type="ECO:0000256" key="3">
    <source>
        <dbReference type="ARBA" id="ARBA00012438"/>
    </source>
</evidence>
<reference evidence="13 14" key="1">
    <citation type="submission" date="2016-12" db="EMBL/GenBank/DDBJ databases">
        <title>Genome sequencing and description of Paenibacillus sp. nov. from high altitude lake in the Indian Trans- Himalayas.</title>
        <authorList>
            <person name="Kiran S."/>
            <person name="Swarnkar M.K."/>
            <person name="Rana A."/>
            <person name="Tewari R."/>
            <person name="Gulati A."/>
        </authorList>
    </citation>
    <scope>NUCLEOTIDE SEQUENCE [LARGE SCALE GENOMIC DNA]</scope>
    <source>
        <strain evidence="13 14">IHBB 9951</strain>
    </source>
</reference>
<dbReference type="PANTHER" id="PTHR45453">
    <property type="entry name" value="PHOSPHATE REGULON SENSOR PROTEIN PHOR"/>
    <property type="match status" value="1"/>
</dbReference>
<dbReference type="PROSITE" id="PS50109">
    <property type="entry name" value="HIS_KIN"/>
    <property type="match status" value="1"/>
</dbReference>
<evidence type="ECO:0000256" key="5">
    <source>
        <dbReference type="ARBA" id="ARBA00022679"/>
    </source>
</evidence>
<keyword evidence="14" id="KW-1185">Reference proteome</keyword>
<dbReference type="Pfam" id="PF19191">
    <property type="entry name" value="HEF_HK"/>
    <property type="match status" value="1"/>
</dbReference>